<sequence>MITLDFSLWELGIFLVGIAFIIGSVYLVKLFKSLSLTLDTTTKLMEDNRLVLRSIMSNADEITKSSANVVDKASLMVNEVEQSVSTIKQDVIDPLVSTITILANLLSRLKSFDFRNKKAK</sequence>
<keyword evidence="1" id="KW-1133">Transmembrane helix</keyword>
<dbReference type="AlphaFoldDB" id="A0A0L6TYN5"/>
<name>A0A0L6TYN5_9FIRM</name>
<evidence type="ECO:0000313" key="2">
    <source>
        <dbReference type="EMBL" id="KNZ41343.1"/>
    </source>
</evidence>
<keyword evidence="3" id="KW-1185">Reference proteome</keyword>
<keyword evidence="1" id="KW-0472">Membrane</keyword>
<evidence type="ECO:0000256" key="1">
    <source>
        <dbReference type="SAM" id="Phobius"/>
    </source>
</evidence>
<evidence type="ECO:0008006" key="4">
    <source>
        <dbReference type="Google" id="ProtNLM"/>
    </source>
</evidence>
<protein>
    <recommendedName>
        <fullName evidence="4">DUF948 domain-containing protein</fullName>
    </recommendedName>
</protein>
<dbReference type="Proteomes" id="UP000036873">
    <property type="component" value="Unassembled WGS sequence"/>
</dbReference>
<evidence type="ECO:0000313" key="3">
    <source>
        <dbReference type="Proteomes" id="UP000036873"/>
    </source>
</evidence>
<accession>A0A0L6TYN5</accession>
<dbReference type="EMBL" id="LGYO01000031">
    <property type="protein sequence ID" value="KNZ41343.1"/>
    <property type="molecule type" value="Genomic_DNA"/>
</dbReference>
<proteinExistence type="predicted"/>
<dbReference type="RefSeq" id="WP_050740644.1">
    <property type="nucleotide sequence ID" value="NZ_RXYC01000005.1"/>
</dbReference>
<feature type="transmembrane region" description="Helical" evidence="1">
    <location>
        <begin position="6"/>
        <end position="28"/>
    </location>
</feature>
<gene>
    <name evidence="2" type="ORF">AKG39_12005</name>
</gene>
<dbReference type="OrthoDB" id="1778517at2"/>
<keyword evidence="1" id="KW-0812">Transmembrane</keyword>
<organism evidence="2 3">
    <name type="scientific">Acetobacterium bakii</name>
    <dbReference type="NCBI Taxonomy" id="52689"/>
    <lineage>
        <taxon>Bacteria</taxon>
        <taxon>Bacillati</taxon>
        <taxon>Bacillota</taxon>
        <taxon>Clostridia</taxon>
        <taxon>Eubacteriales</taxon>
        <taxon>Eubacteriaceae</taxon>
        <taxon>Acetobacterium</taxon>
    </lineage>
</organism>
<comment type="caution">
    <text evidence="2">The sequence shown here is derived from an EMBL/GenBank/DDBJ whole genome shotgun (WGS) entry which is preliminary data.</text>
</comment>
<reference evidence="3" key="1">
    <citation type="submission" date="2015-07" db="EMBL/GenBank/DDBJ databases">
        <title>Draft genome sequence of Acetobacterium bakii DSM 8293, a potential psychrophilic chemical producer through syngas fermentation.</title>
        <authorList>
            <person name="Song Y."/>
            <person name="Hwang S."/>
            <person name="Cho B.-K."/>
        </authorList>
    </citation>
    <scope>NUCLEOTIDE SEQUENCE [LARGE SCALE GENOMIC DNA]</scope>
    <source>
        <strain evidence="3">DSM 8239</strain>
    </source>
</reference>
<dbReference type="STRING" id="52689.AKG39_12005"/>